<dbReference type="Gene3D" id="3.40.50.300">
    <property type="entry name" value="P-loop containing nucleotide triphosphate hydrolases"/>
    <property type="match status" value="1"/>
</dbReference>
<evidence type="ECO:0000256" key="5">
    <source>
        <dbReference type="ARBA" id="ARBA00022840"/>
    </source>
</evidence>
<dbReference type="InterPro" id="IPR050678">
    <property type="entry name" value="DNA_Partitioning_ATPase"/>
</dbReference>
<accession>A0A2M8KXW9</accession>
<keyword evidence="3" id="KW-0479">Metal-binding</keyword>
<dbReference type="EMBL" id="PFEF01000003">
    <property type="protein sequence ID" value="PJE64741.1"/>
    <property type="molecule type" value="Genomic_DNA"/>
</dbReference>
<dbReference type="SUPFAM" id="SSF52540">
    <property type="entry name" value="P-loop containing nucleoside triphosphate hydrolases"/>
    <property type="match status" value="1"/>
</dbReference>
<sequence length="254" mass="27904">MTIIFANQKGGVGKTTTTLNISAYMAALGKKVLLVDLDPQANATSALSGRIQRMDDTPTTYEVIIGAIPARDAIKKTNISNLFLMPSSPNLAAAAVELANTRYRETYLDRALLPITREYDFIFIDAPPGLGILTINGFLAAHHVIIPVQCDYYALEGMTELVRTIQKLNMRTRKKIGVMGVVLTMFDRTSKLSRAILEEVRGNAVDYVFKTVIPRNTKLAEAPSFGKTILEYDPYSHGAKAYCQLTEEIIGLVG</sequence>
<evidence type="ECO:0000256" key="2">
    <source>
        <dbReference type="ARBA" id="ARBA00005504"/>
    </source>
</evidence>
<reference evidence="8" key="1">
    <citation type="submission" date="2017-09" db="EMBL/GenBank/DDBJ databases">
        <title>Depth-based differentiation of microbial function through sediment-hosted aquifers and enrichment of novel symbionts in the deep terrestrial subsurface.</title>
        <authorList>
            <person name="Probst A.J."/>
            <person name="Ladd B."/>
            <person name="Jarett J.K."/>
            <person name="Geller-Mcgrath D.E."/>
            <person name="Sieber C.M.K."/>
            <person name="Emerson J.B."/>
            <person name="Anantharaman K."/>
            <person name="Thomas B.C."/>
            <person name="Malmstrom R."/>
            <person name="Stieglmeier M."/>
            <person name="Klingl A."/>
            <person name="Woyke T."/>
            <person name="Ryan C.M."/>
            <person name="Banfield J.F."/>
        </authorList>
    </citation>
    <scope>NUCLEOTIDE SEQUENCE [LARGE SCALE GENOMIC DNA]</scope>
</reference>
<dbReference type="GO" id="GO:0005524">
    <property type="term" value="F:ATP binding"/>
    <property type="evidence" value="ECO:0007669"/>
    <property type="project" value="UniProtKB-KW"/>
</dbReference>
<dbReference type="PANTHER" id="PTHR13696:SF52">
    <property type="entry name" value="PARA FAMILY PROTEIN CT_582"/>
    <property type="match status" value="1"/>
</dbReference>
<dbReference type="CDD" id="cd02042">
    <property type="entry name" value="ParAB_family"/>
    <property type="match status" value="1"/>
</dbReference>
<proteinExistence type="inferred from homology"/>
<feature type="domain" description="AAA" evidence="6">
    <location>
        <begin position="2"/>
        <end position="176"/>
    </location>
</feature>
<gene>
    <name evidence="7" type="ORF">COU90_00525</name>
</gene>
<dbReference type="Pfam" id="PF13614">
    <property type="entry name" value="AAA_31"/>
    <property type="match status" value="1"/>
</dbReference>
<evidence type="ECO:0000256" key="4">
    <source>
        <dbReference type="ARBA" id="ARBA00022741"/>
    </source>
</evidence>
<dbReference type="PRINTS" id="PR00091">
    <property type="entry name" value="NITROGNASEII"/>
</dbReference>
<evidence type="ECO:0000313" key="8">
    <source>
        <dbReference type="Proteomes" id="UP000229098"/>
    </source>
</evidence>
<keyword evidence="4" id="KW-0547">Nucleotide-binding</keyword>
<name>A0A2M8KXW9_9BACT</name>
<dbReference type="GO" id="GO:0046872">
    <property type="term" value="F:metal ion binding"/>
    <property type="evidence" value="ECO:0007669"/>
    <property type="project" value="UniProtKB-KW"/>
</dbReference>
<dbReference type="Proteomes" id="UP000229098">
    <property type="component" value="Unassembled WGS sequence"/>
</dbReference>
<dbReference type="PIRSF" id="PIRSF009320">
    <property type="entry name" value="Nuc_binding_HP_1000"/>
    <property type="match status" value="1"/>
</dbReference>
<evidence type="ECO:0000256" key="3">
    <source>
        <dbReference type="ARBA" id="ARBA00022723"/>
    </source>
</evidence>
<dbReference type="PANTHER" id="PTHR13696">
    <property type="entry name" value="P-LOOP CONTAINING NUCLEOSIDE TRIPHOSPHATE HYDROLASE"/>
    <property type="match status" value="1"/>
</dbReference>
<evidence type="ECO:0000256" key="1">
    <source>
        <dbReference type="ARBA" id="ARBA00001966"/>
    </source>
</evidence>
<comment type="cofactor">
    <cofactor evidence="1">
        <name>[4Fe-4S] cluster</name>
        <dbReference type="ChEBI" id="CHEBI:49883"/>
    </cofactor>
</comment>
<comment type="caution">
    <text evidence="7">The sequence shown here is derived from an EMBL/GenBank/DDBJ whole genome shotgun (WGS) entry which is preliminary data.</text>
</comment>
<dbReference type="FunFam" id="3.40.50.300:FF:000285">
    <property type="entry name" value="Sporulation initiation inhibitor Soj"/>
    <property type="match status" value="1"/>
</dbReference>
<keyword evidence="5" id="KW-0067">ATP-binding</keyword>
<dbReference type="GO" id="GO:0016491">
    <property type="term" value="F:oxidoreductase activity"/>
    <property type="evidence" value="ECO:0007669"/>
    <property type="project" value="InterPro"/>
</dbReference>
<evidence type="ECO:0000259" key="6">
    <source>
        <dbReference type="Pfam" id="PF13614"/>
    </source>
</evidence>
<organism evidence="7 8">
    <name type="scientific">Candidatus Ryanbacteria bacterium CG10_big_fil_rev_8_21_14_0_10_43_42</name>
    <dbReference type="NCBI Taxonomy" id="1974864"/>
    <lineage>
        <taxon>Bacteria</taxon>
        <taxon>Candidatus Ryaniibacteriota</taxon>
    </lineage>
</organism>
<dbReference type="InterPro" id="IPR027417">
    <property type="entry name" value="P-loop_NTPase"/>
</dbReference>
<dbReference type="PROSITE" id="PS51026">
    <property type="entry name" value="NIFH_FRXC_3"/>
    <property type="match status" value="1"/>
</dbReference>
<dbReference type="AlphaFoldDB" id="A0A2M8KXW9"/>
<dbReference type="InterPro" id="IPR025669">
    <property type="entry name" value="AAA_dom"/>
</dbReference>
<dbReference type="InterPro" id="IPR000392">
    <property type="entry name" value="NifH/frxC"/>
</dbReference>
<evidence type="ECO:0000313" key="7">
    <source>
        <dbReference type="EMBL" id="PJE64741.1"/>
    </source>
</evidence>
<protein>
    <recommendedName>
        <fullName evidence="6">AAA domain-containing protein</fullName>
    </recommendedName>
</protein>
<comment type="similarity">
    <text evidence="2">Belongs to the NifH/BchL/ChlL family.</text>
</comment>